<dbReference type="AlphaFoldDB" id="A0A813UJ65"/>
<dbReference type="EMBL" id="CAJOBC010000644">
    <property type="protein sequence ID" value="CAF3610697.1"/>
    <property type="molecule type" value="Genomic_DNA"/>
</dbReference>
<dbReference type="Proteomes" id="UP000681722">
    <property type="component" value="Unassembled WGS sequence"/>
</dbReference>
<dbReference type="InterPro" id="IPR038765">
    <property type="entry name" value="Papain-like_cys_pep_sf"/>
</dbReference>
<proteinExistence type="predicted"/>
<dbReference type="Gene3D" id="3.90.70.80">
    <property type="match status" value="1"/>
</dbReference>
<reference evidence="2" key="1">
    <citation type="submission" date="2021-02" db="EMBL/GenBank/DDBJ databases">
        <authorList>
            <person name="Nowell W R."/>
        </authorList>
    </citation>
    <scope>NUCLEOTIDE SEQUENCE</scope>
</reference>
<dbReference type="Proteomes" id="UP000663829">
    <property type="component" value="Unassembled WGS sequence"/>
</dbReference>
<name>A0A813UJ65_9BILA</name>
<keyword evidence="4" id="KW-1185">Reference proteome</keyword>
<comment type="caution">
    <text evidence="2">The sequence shown here is derived from an EMBL/GenBank/DDBJ whole genome shotgun (WGS) entry which is preliminary data.</text>
</comment>
<protein>
    <submittedName>
        <fullName evidence="2">Uncharacterized protein</fullName>
    </submittedName>
</protein>
<sequence length="328" mass="37510">MTNPISQFTPAICIVEGIIQRKQAYLHSFVMQTLTKSIVPVNCKPVVQFAVCNAGGEPSDCLFEAVKFIRFRGAFNLTPTNVFRRWASEEIKHNSTLHRYIVEKSVKQYAEDIQKSKTRGSDIELRAFANLHDIEYRVLCLNANNEIANTQRFGDFHFLRCAYLLLDVKNNHYLPLYLAKEDYAVETIFRSDDPDIEHLLKVFKQQYYDGESIQTLDSTYQVVPEDTTVDETDNLITQHSSVLYNTETNSLYFNVTQPDYVRGWKSYKICLGIGELKISNVTPRVLCKNGNELIVATCSGGPLEKADHPNQHHACDNGKKAKKRRVDE</sequence>
<evidence type="ECO:0000313" key="4">
    <source>
        <dbReference type="Proteomes" id="UP000663829"/>
    </source>
</evidence>
<gene>
    <name evidence="2" type="ORF">GPM918_LOCUS4706</name>
    <name evidence="3" type="ORF">SRO942_LOCUS4702</name>
</gene>
<evidence type="ECO:0000256" key="1">
    <source>
        <dbReference type="SAM" id="MobiDB-lite"/>
    </source>
</evidence>
<accession>A0A813UJ65</accession>
<evidence type="ECO:0000313" key="2">
    <source>
        <dbReference type="EMBL" id="CAF0824177.1"/>
    </source>
</evidence>
<evidence type="ECO:0000313" key="3">
    <source>
        <dbReference type="EMBL" id="CAF3610697.1"/>
    </source>
</evidence>
<organism evidence="2 4">
    <name type="scientific">Didymodactylos carnosus</name>
    <dbReference type="NCBI Taxonomy" id="1234261"/>
    <lineage>
        <taxon>Eukaryota</taxon>
        <taxon>Metazoa</taxon>
        <taxon>Spiralia</taxon>
        <taxon>Gnathifera</taxon>
        <taxon>Rotifera</taxon>
        <taxon>Eurotatoria</taxon>
        <taxon>Bdelloidea</taxon>
        <taxon>Philodinida</taxon>
        <taxon>Philodinidae</taxon>
        <taxon>Didymodactylos</taxon>
    </lineage>
</organism>
<feature type="region of interest" description="Disordered" evidence="1">
    <location>
        <begin position="305"/>
        <end position="328"/>
    </location>
</feature>
<dbReference type="EMBL" id="CAJNOQ010000645">
    <property type="protein sequence ID" value="CAF0824177.1"/>
    <property type="molecule type" value="Genomic_DNA"/>
</dbReference>
<dbReference type="SUPFAM" id="SSF54001">
    <property type="entry name" value="Cysteine proteinases"/>
    <property type="match status" value="1"/>
</dbReference>